<gene>
    <name evidence="2" type="ORF">ACJRO7_035561</name>
</gene>
<feature type="signal peptide" evidence="1">
    <location>
        <begin position="1"/>
        <end position="20"/>
    </location>
</feature>
<evidence type="ECO:0000313" key="2">
    <source>
        <dbReference type="EMBL" id="KAL3723394.1"/>
    </source>
</evidence>
<reference evidence="2 3" key="1">
    <citation type="submission" date="2024-11" db="EMBL/GenBank/DDBJ databases">
        <title>Chromosome-level genome assembly of Eucalyptus globulus Labill. provides insights into its genome evolution.</title>
        <authorList>
            <person name="Li X."/>
        </authorList>
    </citation>
    <scope>NUCLEOTIDE SEQUENCE [LARGE SCALE GENOMIC DNA]</scope>
    <source>
        <strain evidence="2">CL2024</strain>
        <tissue evidence="2">Fresh tender leaves</tissue>
    </source>
</reference>
<evidence type="ECO:0000313" key="3">
    <source>
        <dbReference type="Proteomes" id="UP001634007"/>
    </source>
</evidence>
<dbReference type="AlphaFoldDB" id="A0ABD3J993"/>
<evidence type="ECO:0000256" key="1">
    <source>
        <dbReference type="SAM" id="SignalP"/>
    </source>
</evidence>
<name>A0ABD3J993_EUCGL</name>
<dbReference type="EMBL" id="JBJKBG010000009">
    <property type="protein sequence ID" value="KAL3723394.1"/>
    <property type="molecule type" value="Genomic_DNA"/>
</dbReference>
<keyword evidence="3" id="KW-1185">Reference proteome</keyword>
<accession>A0ABD3J993</accession>
<sequence>MRLTLNKALFLSYLLTVALSREAPPPDLNATASRPPCDGLGGATECLIAYRQPELELVAGSNGYDIYKNLHPGPADCDRGKPYKSCLPPQNPTPKCDFFNRNYPHC</sequence>
<organism evidence="2 3">
    <name type="scientific">Eucalyptus globulus</name>
    <name type="common">Tasmanian blue gum</name>
    <dbReference type="NCBI Taxonomy" id="34317"/>
    <lineage>
        <taxon>Eukaryota</taxon>
        <taxon>Viridiplantae</taxon>
        <taxon>Streptophyta</taxon>
        <taxon>Embryophyta</taxon>
        <taxon>Tracheophyta</taxon>
        <taxon>Spermatophyta</taxon>
        <taxon>Magnoliopsida</taxon>
        <taxon>eudicotyledons</taxon>
        <taxon>Gunneridae</taxon>
        <taxon>Pentapetalae</taxon>
        <taxon>rosids</taxon>
        <taxon>malvids</taxon>
        <taxon>Myrtales</taxon>
        <taxon>Myrtaceae</taxon>
        <taxon>Myrtoideae</taxon>
        <taxon>Eucalypteae</taxon>
        <taxon>Eucalyptus</taxon>
    </lineage>
</organism>
<dbReference type="Proteomes" id="UP001634007">
    <property type="component" value="Unassembled WGS sequence"/>
</dbReference>
<comment type="caution">
    <text evidence="2">The sequence shown here is derived from an EMBL/GenBank/DDBJ whole genome shotgun (WGS) entry which is preliminary data.</text>
</comment>
<proteinExistence type="predicted"/>
<keyword evidence="1" id="KW-0732">Signal</keyword>
<feature type="chain" id="PRO_5044799492" evidence="1">
    <location>
        <begin position="21"/>
        <end position="106"/>
    </location>
</feature>
<protein>
    <submittedName>
        <fullName evidence="2">Uncharacterized protein</fullName>
    </submittedName>
</protein>